<organism evidence="1 2">
    <name type="scientific">Haemophilus paracuniculus</name>
    <dbReference type="NCBI Taxonomy" id="734"/>
    <lineage>
        <taxon>Bacteria</taxon>
        <taxon>Pseudomonadati</taxon>
        <taxon>Pseudomonadota</taxon>
        <taxon>Gammaproteobacteria</taxon>
        <taxon>Pasteurellales</taxon>
        <taxon>Pasteurellaceae</taxon>
        <taxon>Haemophilus</taxon>
    </lineage>
</organism>
<dbReference type="EMBL" id="MUYA01000018">
    <property type="protein sequence ID" value="OOR98162.1"/>
    <property type="molecule type" value="Genomic_DNA"/>
</dbReference>
<dbReference type="RefSeq" id="WP_078237609.1">
    <property type="nucleotide sequence ID" value="NZ_MUYA01000018.1"/>
</dbReference>
<protein>
    <submittedName>
        <fullName evidence="1">Uncharacterized protein</fullName>
    </submittedName>
</protein>
<comment type="caution">
    <text evidence="1">The sequence shown here is derived from an EMBL/GenBank/DDBJ whole genome shotgun (WGS) entry which is preliminary data.</text>
</comment>
<name>A0A1T0AQL5_9PAST</name>
<accession>A0A1T0AQL5</accession>
<gene>
    <name evidence="1" type="ORF">B0187_09480</name>
</gene>
<sequence>MFSRLLVVLGILFATLFAGGVALMSGKQLSTVINWALPEGWKINTPTGLDFGLERLALPEFSLAYQQCPLLDVKGVRLQWLPARQFTIDTASLDYQCLTQLPPSEKSDSPTSLNALLALLPEGEASLNQLTWRNLSDDINPRLKTLLNSPSQLKLAYQQQKLTAHLSQQAVRFSLIFADQTLNANLDYQPDFPANTKENSKESHRLQLNAKLNDDLSQPPVSGNLRYQWRLPKTIIDDPNLQQGEINADWQTEQPNQLAGELRFVSQHNDKNRLTLPFKFDLNTLEIVQAPFYWEISKIFPLQGVASAKISPKSWTGDFFPIQTYFRFSFLSQSKKAGKGNIVIENKQGEILPDTLNLPLQLTGNVKYDDFILYSAVPIAFQGKFDDLSVRFQPSALLRLVGKQDNLIINELRFPMAGILVNKNGITGRLQALLKGETPEFKQLALNLDGYAKNFHAGQNQFFQKLKGKKAINDLWQWRIWGNAQVQSLKTPLKVGGRGKWQGKLVTLSELDGQLGKLILTGTQIPKIDFSLSEPIEFAYLKRQIKGEVKAISPETTFNYGGELTRPVGRLKFNGTLENFNIQGQIEAGKLGPLKLFARRSLKKGQSELVGKLYWYAQPANVFQPLLPLRQNWIINKGMVKGETAFSANAKQGLIAGGHFSIIDGGLSIPSGDINGIQFSLPYRLQQGQFSFGVKQPIAVNIDEMKLGVPITNVRVKVNGSYPYSKKRPLYLRELKMDLLGGSLQVDHFALPQTSLTYLKLNEIDFEEILNLMKYQQIELKGKANAILPLWLEGKPCYVCDGLITQAGTSRLKFTPELLNAMKNSGYTEQLLLYLMNDTKINELRALVNVGSKGDMVLDAKLKMELNEQQSAKINFNYNHRENLFDLWKLINAGNDFEQQIENKLYQILDKRK</sequence>
<dbReference type="Proteomes" id="UP000190867">
    <property type="component" value="Unassembled WGS sequence"/>
</dbReference>
<evidence type="ECO:0000313" key="2">
    <source>
        <dbReference type="Proteomes" id="UP000190867"/>
    </source>
</evidence>
<dbReference type="STRING" id="734.B0187_09480"/>
<dbReference type="OrthoDB" id="5596796at2"/>
<evidence type="ECO:0000313" key="1">
    <source>
        <dbReference type="EMBL" id="OOR98162.1"/>
    </source>
</evidence>
<dbReference type="Pfam" id="PF11739">
    <property type="entry name" value="YdbH-like"/>
    <property type="match status" value="1"/>
</dbReference>
<proteinExistence type="predicted"/>
<dbReference type="NCBIfam" id="NF007971">
    <property type="entry name" value="PRK10695.1"/>
    <property type="match status" value="1"/>
</dbReference>
<dbReference type="AlphaFoldDB" id="A0A1T0AQL5"/>
<reference evidence="1 2" key="1">
    <citation type="submission" date="2017-02" db="EMBL/GenBank/DDBJ databases">
        <title>Draft genome sequence of Haemophilus paracuniculus CCUG 43573 type strain.</title>
        <authorList>
            <person name="Engstrom-Jakobsson H."/>
            <person name="Salva-Serra F."/>
            <person name="Thorell K."/>
            <person name="Gonzales-Siles L."/>
            <person name="Karlsson R."/>
            <person name="Boulund F."/>
            <person name="Engstrand L."/>
            <person name="Kristiansson E."/>
            <person name="Moore E."/>
        </authorList>
    </citation>
    <scope>NUCLEOTIDE SEQUENCE [LARGE SCALE GENOMIC DNA]</scope>
    <source>
        <strain evidence="1 2">CCUG 43573</strain>
    </source>
</reference>
<keyword evidence="2" id="KW-1185">Reference proteome</keyword>
<dbReference type="InterPro" id="IPR021730">
    <property type="entry name" value="YdbH"/>
</dbReference>